<reference evidence="8" key="1">
    <citation type="journal article" date="2013" name="Nature">
        <title>Pan genome of the phytoplankton Emiliania underpins its global distribution.</title>
        <authorList>
            <person name="Read B.A."/>
            <person name="Kegel J."/>
            <person name="Klute M.J."/>
            <person name="Kuo A."/>
            <person name="Lefebvre S.C."/>
            <person name="Maumus F."/>
            <person name="Mayer C."/>
            <person name="Miller J."/>
            <person name="Monier A."/>
            <person name="Salamov A."/>
            <person name="Young J."/>
            <person name="Aguilar M."/>
            <person name="Claverie J.M."/>
            <person name="Frickenhaus S."/>
            <person name="Gonzalez K."/>
            <person name="Herman E.K."/>
            <person name="Lin Y.C."/>
            <person name="Napier J."/>
            <person name="Ogata H."/>
            <person name="Sarno A.F."/>
            <person name="Shmutz J."/>
            <person name="Schroeder D."/>
            <person name="de Vargas C."/>
            <person name="Verret F."/>
            <person name="von Dassow P."/>
            <person name="Valentin K."/>
            <person name="Van de Peer Y."/>
            <person name="Wheeler G."/>
            <person name="Dacks J.B."/>
            <person name="Delwiche C.F."/>
            <person name="Dyhrman S.T."/>
            <person name="Glockner G."/>
            <person name="John U."/>
            <person name="Richards T."/>
            <person name="Worden A.Z."/>
            <person name="Zhang X."/>
            <person name="Grigoriev I.V."/>
            <person name="Allen A.E."/>
            <person name="Bidle K."/>
            <person name="Borodovsky M."/>
            <person name="Bowler C."/>
            <person name="Brownlee C."/>
            <person name="Cock J.M."/>
            <person name="Elias M."/>
            <person name="Gladyshev V.N."/>
            <person name="Groth M."/>
            <person name="Guda C."/>
            <person name="Hadaegh A."/>
            <person name="Iglesias-Rodriguez M.D."/>
            <person name="Jenkins J."/>
            <person name="Jones B.M."/>
            <person name="Lawson T."/>
            <person name="Leese F."/>
            <person name="Lindquist E."/>
            <person name="Lobanov A."/>
            <person name="Lomsadze A."/>
            <person name="Malik S.B."/>
            <person name="Marsh M.E."/>
            <person name="Mackinder L."/>
            <person name="Mock T."/>
            <person name="Mueller-Roeber B."/>
            <person name="Pagarete A."/>
            <person name="Parker M."/>
            <person name="Probert I."/>
            <person name="Quesneville H."/>
            <person name="Raines C."/>
            <person name="Rensing S.A."/>
            <person name="Riano-Pachon D.M."/>
            <person name="Richier S."/>
            <person name="Rokitta S."/>
            <person name="Shiraiwa Y."/>
            <person name="Soanes D.M."/>
            <person name="van der Giezen M."/>
            <person name="Wahlund T.M."/>
            <person name="Williams B."/>
            <person name="Wilson W."/>
            <person name="Wolfe G."/>
            <person name="Wurch L.L."/>
        </authorList>
    </citation>
    <scope>NUCLEOTIDE SEQUENCE</scope>
</reference>
<keyword evidence="8" id="KW-1185">Reference proteome</keyword>
<keyword evidence="1" id="KW-0479">Metal-binding</keyword>
<dbReference type="EnsemblProtists" id="EOD10534">
    <property type="protein sequence ID" value="EOD10534"/>
    <property type="gene ID" value="EMIHUDRAFT_248356"/>
</dbReference>
<dbReference type="EnsemblProtists" id="EOD18430">
    <property type="protein sequence ID" value="EOD18430"/>
    <property type="gene ID" value="EMIHUDRAFT_196693"/>
</dbReference>
<dbReference type="PANTHER" id="PTHR11477:SF0">
    <property type="entry name" value="IP08861P-RELATED"/>
    <property type="match status" value="1"/>
</dbReference>
<dbReference type="GeneID" id="19046431"/>
<dbReference type="GO" id="GO:0005634">
    <property type="term" value="C:nucleus"/>
    <property type="evidence" value="ECO:0007669"/>
    <property type="project" value="TreeGrafter"/>
</dbReference>
<dbReference type="PROSITE" id="PS50181">
    <property type="entry name" value="FBOX"/>
    <property type="match status" value="1"/>
</dbReference>
<evidence type="ECO:0000313" key="8">
    <source>
        <dbReference type="Proteomes" id="UP000013827"/>
    </source>
</evidence>
<dbReference type="SUPFAM" id="SSF81383">
    <property type="entry name" value="F-box domain"/>
    <property type="match status" value="1"/>
</dbReference>
<dbReference type="Gene3D" id="1.10.472.30">
    <property type="entry name" value="Transcription elongation factor S-II, central domain"/>
    <property type="match status" value="1"/>
</dbReference>
<dbReference type="GeneID" id="17256685"/>
<dbReference type="InterPro" id="IPR036047">
    <property type="entry name" value="F-box-like_dom_sf"/>
</dbReference>
<organism evidence="7 8">
    <name type="scientific">Emiliania huxleyi (strain CCMP1516)</name>
    <dbReference type="NCBI Taxonomy" id="280463"/>
    <lineage>
        <taxon>Eukaryota</taxon>
        <taxon>Haptista</taxon>
        <taxon>Haptophyta</taxon>
        <taxon>Prymnesiophyceae</taxon>
        <taxon>Isochrysidales</taxon>
        <taxon>Noelaerhabdaceae</taxon>
        <taxon>Emiliania</taxon>
    </lineage>
</organism>
<dbReference type="PROSITE" id="PS51321">
    <property type="entry name" value="TFIIS_CENTRAL"/>
    <property type="match status" value="1"/>
</dbReference>
<evidence type="ECO:0000256" key="4">
    <source>
        <dbReference type="ARBA" id="ARBA00023242"/>
    </source>
</evidence>
<dbReference type="SUPFAM" id="SSF46942">
    <property type="entry name" value="Elongation factor TFIIS domain 2"/>
    <property type="match status" value="1"/>
</dbReference>
<dbReference type="RefSeq" id="XP_005770859.1">
    <property type="nucleotide sequence ID" value="XM_005770802.1"/>
</dbReference>
<dbReference type="InterPro" id="IPR036575">
    <property type="entry name" value="TFIIS_cen_dom_sf"/>
</dbReference>
<name>A0A0D3IGZ9_EMIH1</name>
<keyword evidence="2" id="KW-0863">Zinc-finger</keyword>
<dbReference type="OMA" id="NECAYAD"/>
<dbReference type="KEGG" id="ehx:EMIHUDRAFT_248356"/>
<evidence type="ECO:0000259" key="6">
    <source>
        <dbReference type="PROSITE" id="PS51321"/>
    </source>
</evidence>
<evidence type="ECO:0000256" key="2">
    <source>
        <dbReference type="ARBA" id="ARBA00022771"/>
    </source>
</evidence>
<dbReference type="GO" id="GO:0006351">
    <property type="term" value="P:DNA-templated transcription"/>
    <property type="evidence" value="ECO:0007669"/>
    <property type="project" value="InterPro"/>
</dbReference>
<dbReference type="InterPro" id="IPR001810">
    <property type="entry name" value="F-box_dom"/>
</dbReference>
<protein>
    <recommendedName>
        <fullName evidence="9">F-box domain-containing protein</fullName>
    </recommendedName>
</protein>
<evidence type="ECO:0000256" key="1">
    <source>
        <dbReference type="ARBA" id="ARBA00022723"/>
    </source>
</evidence>
<evidence type="ECO:0000259" key="5">
    <source>
        <dbReference type="PROSITE" id="PS50181"/>
    </source>
</evidence>
<feature type="domain" description="F-box" evidence="5">
    <location>
        <begin position="41"/>
        <end position="89"/>
    </location>
</feature>
<dbReference type="RefSeq" id="XP_005762963.1">
    <property type="nucleotide sequence ID" value="XM_005762906.1"/>
</dbReference>
<proteinExistence type="predicted"/>
<reference evidence="7" key="2">
    <citation type="submission" date="2024-10" db="UniProtKB">
        <authorList>
            <consortium name="EnsemblProtists"/>
        </authorList>
    </citation>
    <scope>IDENTIFICATION</scope>
</reference>
<dbReference type="InterPro" id="IPR003618">
    <property type="entry name" value="TFIIS_cen_dom"/>
</dbReference>
<evidence type="ECO:0008006" key="9">
    <source>
        <dbReference type="Google" id="ProtNLM"/>
    </source>
</evidence>
<dbReference type="STRING" id="2903.R1DVA5"/>
<feature type="domain" description="TFIIS central" evidence="6">
    <location>
        <begin position="64"/>
        <end position="170"/>
    </location>
</feature>
<dbReference type="CDD" id="cd09917">
    <property type="entry name" value="F-box_SF"/>
    <property type="match status" value="1"/>
</dbReference>
<keyword evidence="3" id="KW-0862">Zinc</keyword>
<dbReference type="HOGENOM" id="CLU_1274314_0_0_1"/>
<dbReference type="KEGG" id="ehx:EMIHUDRAFT_196693"/>
<accession>A0A0D3IGZ9</accession>
<sequence>MSEPNREGAEGAGQPSDDDDFAAALEACMASDEDDEMEEGEDLLTTLPDDCLLRILRFLPHASLLTTALRSVNKRFGDAVAAEGLASALELALRTCGGATFRLKFRPLVFNLGDPKNPQLRRKLLDGALSPSAMLQLTASDMASSALQRQRSEWREKRKRDCVRERPVKGFVTDLYRCDRCDCTRAAVHRAIRAGQKQVDRARTYATCTDCSHRWEV</sequence>
<dbReference type="PaxDb" id="2903-EOD10534"/>
<dbReference type="AlphaFoldDB" id="A0A0D3IGZ9"/>
<dbReference type="Pfam" id="PF07500">
    <property type="entry name" value="TFIIS_M"/>
    <property type="match status" value="1"/>
</dbReference>
<dbReference type="Proteomes" id="UP000013827">
    <property type="component" value="Unassembled WGS sequence"/>
</dbReference>
<evidence type="ECO:0000256" key="3">
    <source>
        <dbReference type="ARBA" id="ARBA00022833"/>
    </source>
</evidence>
<dbReference type="GO" id="GO:0008270">
    <property type="term" value="F:zinc ion binding"/>
    <property type="evidence" value="ECO:0007669"/>
    <property type="project" value="UniProtKB-KW"/>
</dbReference>
<dbReference type="PANTHER" id="PTHR11477">
    <property type="entry name" value="TRANSCRIPTION FACTOR S-II ZINC FINGER DOMAIN-CONTAINING PROTEIN"/>
    <property type="match status" value="1"/>
</dbReference>
<dbReference type="SMART" id="SM00510">
    <property type="entry name" value="TFS2M"/>
    <property type="match status" value="1"/>
</dbReference>
<dbReference type="eggNOG" id="KOG1105">
    <property type="taxonomic scope" value="Eukaryota"/>
</dbReference>
<keyword evidence="4" id="KW-0539">Nucleus</keyword>
<evidence type="ECO:0000313" key="7">
    <source>
        <dbReference type="EnsemblProtists" id="EOD10534"/>
    </source>
</evidence>